<gene>
    <name evidence="1" type="ORF">MEDL_9485</name>
</gene>
<organism evidence="1 2">
    <name type="scientific">Mytilus edulis</name>
    <name type="common">Blue mussel</name>
    <dbReference type="NCBI Taxonomy" id="6550"/>
    <lineage>
        <taxon>Eukaryota</taxon>
        <taxon>Metazoa</taxon>
        <taxon>Spiralia</taxon>
        <taxon>Lophotrochozoa</taxon>
        <taxon>Mollusca</taxon>
        <taxon>Bivalvia</taxon>
        <taxon>Autobranchia</taxon>
        <taxon>Pteriomorphia</taxon>
        <taxon>Mytilida</taxon>
        <taxon>Mytiloidea</taxon>
        <taxon>Mytilidae</taxon>
        <taxon>Mytilinae</taxon>
        <taxon>Mytilus</taxon>
    </lineage>
</organism>
<accession>A0A8S3QIE1</accession>
<evidence type="ECO:0000313" key="2">
    <source>
        <dbReference type="Proteomes" id="UP000683360"/>
    </source>
</evidence>
<dbReference type="AlphaFoldDB" id="A0A8S3QIE1"/>
<name>A0A8S3QIE1_MYTED</name>
<dbReference type="OrthoDB" id="6144637at2759"/>
<protein>
    <submittedName>
        <fullName evidence="1">Uncharacterized protein</fullName>
    </submittedName>
</protein>
<sequence>MTETGESAASGKSAAGFTDYDLLCKGDVKGYSYNLAKRFDVIPCGKTEHKHPIEFDMAFKRSKRKIKETLKEIQMQSDRKVNTFTIGKTYARTRKSVTFDPMRPSSWRLDGGINGRWKNDYEKQDYDGLVVIGCIVLDIIPEKFVKTFPGLTKKSMR</sequence>
<reference evidence="1" key="1">
    <citation type="submission" date="2021-03" db="EMBL/GenBank/DDBJ databases">
        <authorList>
            <person name="Bekaert M."/>
        </authorList>
    </citation>
    <scope>NUCLEOTIDE SEQUENCE</scope>
</reference>
<keyword evidence="2" id="KW-1185">Reference proteome</keyword>
<evidence type="ECO:0000313" key="1">
    <source>
        <dbReference type="EMBL" id="CAG2194460.1"/>
    </source>
</evidence>
<dbReference type="EMBL" id="CAJPWZ010000480">
    <property type="protein sequence ID" value="CAG2194460.1"/>
    <property type="molecule type" value="Genomic_DNA"/>
</dbReference>
<comment type="caution">
    <text evidence="1">The sequence shown here is derived from an EMBL/GenBank/DDBJ whole genome shotgun (WGS) entry which is preliminary data.</text>
</comment>
<proteinExistence type="predicted"/>
<dbReference type="Proteomes" id="UP000683360">
    <property type="component" value="Unassembled WGS sequence"/>
</dbReference>